<gene>
    <name evidence="2" type="ORF">Fot_35599</name>
</gene>
<dbReference type="Proteomes" id="UP001604277">
    <property type="component" value="Unassembled WGS sequence"/>
</dbReference>
<evidence type="ECO:0000313" key="3">
    <source>
        <dbReference type="Proteomes" id="UP001604277"/>
    </source>
</evidence>
<reference evidence="3" key="1">
    <citation type="submission" date="2024-07" db="EMBL/GenBank/DDBJ databases">
        <title>Two chromosome-level genome assemblies of Korean endemic species Abeliophyllum distichum and Forsythia ovata (Oleaceae).</title>
        <authorList>
            <person name="Jang H."/>
        </authorList>
    </citation>
    <scope>NUCLEOTIDE SEQUENCE [LARGE SCALE GENOMIC DNA]</scope>
</reference>
<feature type="compositionally biased region" description="Polar residues" evidence="1">
    <location>
        <begin position="98"/>
        <end position="107"/>
    </location>
</feature>
<feature type="region of interest" description="Disordered" evidence="1">
    <location>
        <begin position="84"/>
        <end position="107"/>
    </location>
</feature>
<comment type="caution">
    <text evidence="2">The sequence shown here is derived from an EMBL/GenBank/DDBJ whole genome shotgun (WGS) entry which is preliminary data.</text>
</comment>
<dbReference type="AlphaFoldDB" id="A0ABD1SMN6"/>
<evidence type="ECO:0000313" key="2">
    <source>
        <dbReference type="EMBL" id="KAL2501751.1"/>
    </source>
</evidence>
<proteinExistence type="predicted"/>
<dbReference type="EMBL" id="JBFOLJ010000010">
    <property type="protein sequence ID" value="KAL2501751.1"/>
    <property type="molecule type" value="Genomic_DNA"/>
</dbReference>
<evidence type="ECO:0000256" key="1">
    <source>
        <dbReference type="SAM" id="MobiDB-lite"/>
    </source>
</evidence>
<keyword evidence="3" id="KW-1185">Reference proteome</keyword>
<protein>
    <submittedName>
        <fullName evidence="2">Uncharacterized protein</fullName>
    </submittedName>
</protein>
<accession>A0ABD1SMN6</accession>
<name>A0ABD1SMN6_9LAMI</name>
<organism evidence="2 3">
    <name type="scientific">Forsythia ovata</name>
    <dbReference type="NCBI Taxonomy" id="205694"/>
    <lineage>
        <taxon>Eukaryota</taxon>
        <taxon>Viridiplantae</taxon>
        <taxon>Streptophyta</taxon>
        <taxon>Embryophyta</taxon>
        <taxon>Tracheophyta</taxon>
        <taxon>Spermatophyta</taxon>
        <taxon>Magnoliopsida</taxon>
        <taxon>eudicotyledons</taxon>
        <taxon>Gunneridae</taxon>
        <taxon>Pentapetalae</taxon>
        <taxon>asterids</taxon>
        <taxon>lamiids</taxon>
        <taxon>Lamiales</taxon>
        <taxon>Oleaceae</taxon>
        <taxon>Forsythieae</taxon>
        <taxon>Forsythia</taxon>
    </lineage>
</organism>
<sequence length="107" mass="11931">MEEETNNHDDCEEEVYEPNVTASDDEASGLRMPTTRSGMIYSPTMDLAHITQVLDRLSTQLTQLEARIQKQSASSEHRLAELEAAIQNDEESVGGGNSTTHLQRLKK</sequence>
<feature type="region of interest" description="Disordered" evidence="1">
    <location>
        <begin position="1"/>
        <end position="36"/>
    </location>
</feature>